<evidence type="ECO:0000313" key="2">
    <source>
        <dbReference type="EMBL" id="EHQ34254.1"/>
    </source>
</evidence>
<keyword evidence="1" id="KW-0472">Membrane</keyword>
<protein>
    <submittedName>
        <fullName evidence="2">Uncharacterized protein</fullName>
    </submittedName>
</protein>
<dbReference type="HOGENOM" id="CLU_1574949_0_0_2"/>
<name>H1YZ25_9EURY</name>
<dbReference type="RefSeq" id="WP_004075834.1">
    <property type="nucleotide sequence ID" value="NZ_CM001436.1"/>
</dbReference>
<dbReference type="EMBL" id="CM001436">
    <property type="protein sequence ID" value="EHQ34254.1"/>
    <property type="molecule type" value="Genomic_DNA"/>
</dbReference>
<feature type="transmembrane region" description="Helical" evidence="1">
    <location>
        <begin position="32"/>
        <end position="54"/>
    </location>
</feature>
<dbReference type="Proteomes" id="UP000005741">
    <property type="component" value="Chromosome"/>
</dbReference>
<keyword evidence="1" id="KW-0812">Transmembrane</keyword>
<keyword evidence="1" id="KW-1133">Transmembrane helix</keyword>
<evidence type="ECO:0000313" key="3">
    <source>
        <dbReference type="Proteomes" id="UP000005741"/>
    </source>
</evidence>
<dbReference type="AlphaFoldDB" id="H1YZ25"/>
<reference evidence="2 3" key="1">
    <citation type="submission" date="2011-10" db="EMBL/GenBank/DDBJ databases">
        <title>The Improved High-Quality Draft genome of Methanoplanus limicola DSM 2279.</title>
        <authorList>
            <consortium name="US DOE Joint Genome Institute (JGI-PGF)"/>
            <person name="Lucas S."/>
            <person name="Copeland A."/>
            <person name="Lapidus A."/>
            <person name="Glavina del Rio T."/>
            <person name="Dalin E."/>
            <person name="Tice H."/>
            <person name="Bruce D."/>
            <person name="Goodwin L."/>
            <person name="Pitluck S."/>
            <person name="Peters L."/>
            <person name="Mikhailova N."/>
            <person name="Lu M."/>
            <person name="Kyrpides N."/>
            <person name="Mavromatis K."/>
            <person name="Ivanova N."/>
            <person name="Markowitz V."/>
            <person name="Cheng J.-F."/>
            <person name="Hugenholtz P."/>
            <person name="Woyke T."/>
            <person name="Wu D."/>
            <person name="Wirth R."/>
            <person name="Brambilla E.-M."/>
            <person name="Klenk H.-P."/>
            <person name="Eisen J.A."/>
        </authorList>
    </citation>
    <scope>NUCLEOTIDE SEQUENCE [LARGE SCALE GENOMIC DNA]</scope>
    <source>
        <strain evidence="2 3">DSM 2279</strain>
    </source>
</reference>
<dbReference type="STRING" id="937775.Metlim_0101"/>
<keyword evidence="3" id="KW-1185">Reference proteome</keyword>
<evidence type="ECO:0000256" key="1">
    <source>
        <dbReference type="SAM" id="Phobius"/>
    </source>
</evidence>
<organism evidence="2 3">
    <name type="scientific">Methanoplanus limicola DSM 2279</name>
    <dbReference type="NCBI Taxonomy" id="937775"/>
    <lineage>
        <taxon>Archaea</taxon>
        <taxon>Methanobacteriati</taxon>
        <taxon>Methanobacteriota</taxon>
        <taxon>Stenosarchaea group</taxon>
        <taxon>Methanomicrobia</taxon>
        <taxon>Methanomicrobiales</taxon>
        <taxon>Methanomicrobiaceae</taxon>
        <taxon>Methanoplanus</taxon>
    </lineage>
</organism>
<dbReference type="InParanoid" id="H1YZ25"/>
<dbReference type="OrthoDB" id="114454at2157"/>
<sequence>MLTEKNEYNHVLDKLYSKSLVLESVSDFNPVLYFYFMDSIAHIDYSVCILSFNFHNVRNKMNMEYMRWRIDEEKKGDRAYFPEFINWMKENHRDKFDELPSLWQAIYDKSTPAAYRSFRISINPDSNQPTEVRMFNRWIDEFFSNQFIRSMYKGASLDLLFTEFMNSRQN</sequence>
<gene>
    <name evidence="2" type="ORF">Metlim_0101</name>
</gene>
<proteinExistence type="predicted"/>
<accession>H1YZ25</accession>